<sequence>MTENDDPLAAIRESWPGVDAFLAMSPEAREADALETLNAARATVGGTPLDHFPTEAELLQNRENRKRAYLKQYNSWRARWNRFLDRLLGPA</sequence>
<evidence type="ECO:0000313" key="1">
    <source>
        <dbReference type="EMBL" id="KRL42188.1"/>
    </source>
</evidence>
<evidence type="ECO:0000313" key="2">
    <source>
        <dbReference type="Proteomes" id="UP000051790"/>
    </source>
</evidence>
<dbReference type="RefSeq" id="WP_152164764.1">
    <property type="nucleotide sequence ID" value="NZ_AZEU01000232.1"/>
</dbReference>
<dbReference type="AlphaFoldDB" id="A0A0R1QCK3"/>
<comment type="caution">
    <text evidence="1">The sequence shown here is derived from an EMBL/GenBank/DDBJ whole genome shotgun (WGS) entry which is preliminary data.</text>
</comment>
<accession>A0A0R1QCK3</accession>
<keyword evidence="2" id="KW-1185">Reference proteome</keyword>
<protein>
    <submittedName>
        <fullName evidence="1">Uncharacterized protein</fullName>
    </submittedName>
</protein>
<proteinExistence type="predicted"/>
<gene>
    <name evidence="1" type="ORF">FD01_GL001938</name>
</gene>
<reference evidence="1 2" key="1">
    <citation type="journal article" date="2015" name="Genome Announc.">
        <title>Expanding the biotechnology potential of lactobacilli through comparative genomics of 213 strains and associated genera.</title>
        <authorList>
            <person name="Sun Z."/>
            <person name="Harris H.M."/>
            <person name="McCann A."/>
            <person name="Guo C."/>
            <person name="Argimon S."/>
            <person name="Zhang W."/>
            <person name="Yang X."/>
            <person name="Jeffery I.B."/>
            <person name="Cooney J.C."/>
            <person name="Kagawa T.F."/>
            <person name="Liu W."/>
            <person name="Song Y."/>
            <person name="Salvetti E."/>
            <person name="Wrobel A."/>
            <person name="Rasinkangas P."/>
            <person name="Parkhill J."/>
            <person name="Rea M.C."/>
            <person name="O'Sullivan O."/>
            <person name="Ritari J."/>
            <person name="Douillard F.P."/>
            <person name="Paul Ross R."/>
            <person name="Yang R."/>
            <person name="Briner A.E."/>
            <person name="Felis G.E."/>
            <person name="de Vos W.M."/>
            <person name="Barrangou R."/>
            <person name="Klaenhammer T.R."/>
            <person name="Caufield P.W."/>
            <person name="Cui Y."/>
            <person name="Zhang H."/>
            <person name="O'Toole P.W."/>
        </authorList>
    </citation>
    <scope>NUCLEOTIDE SEQUENCE [LARGE SCALE GENOMIC DNA]</scope>
    <source>
        <strain evidence="1 2">DSM 13343</strain>
    </source>
</reference>
<dbReference type="PATRIC" id="fig|1423769.4.peg.2088"/>
<organism evidence="1 2">
    <name type="scientific">Lacticaseibacillus manihotivorans DSM 13343 = JCM 12514</name>
    <dbReference type="NCBI Taxonomy" id="1423769"/>
    <lineage>
        <taxon>Bacteria</taxon>
        <taxon>Bacillati</taxon>
        <taxon>Bacillota</taxon>
        <taxon>Bacilli</taxon>
        <taxon>Lactobacillales</taxon>
        <taxon>Lactobacillaceae</taxon>
        <taxon>Lacticaseibacillus</taxon>
    </lineage>
</organism>
<dbReference type="EMBL" id="AZEU01000232">
    <property type="protein sequence ID" value="KRL42188.1"/>
    <property type="molecule type" value="Genomic_DNA"/>
</dbReference>
<dbReference type="Proteomes" id="UP000051790">
    <property type="component" value="Unassembled WGS sequence"/>
</dbReference>
<name>A0A0R1QCK3_9LACO</name>